<evidence type="ECO:0000313" key="2">
    <source>
        <dbReference type="EMBL" id="CAB3246829.1"/>
    </source>
</evidence>
<gene>
    <name evidence="2" type="ORF">APLA_LOCUS11065</name>
</gene>
<accession>A0A8S1AK97</accession>
<dbReference type="Proteomes" id="UP000494106">
    <property type="component" value="Unassembled WGS sequence"/>
</dbReference>
<keyword evidence="1" id="KW-0175">Coiled coil</keyword>
<sequence>MMRIPECLSRRYKALDDLIQELSSSIPSQNSLTEQRSNTSNVGIKLMCDFWNILKEDPDCNLTAEVQHRMGMRSGPELCPNVYGVQRYMTYMAEKCCTDKDGNYKGCKVDKDGMKGCRGSNKSDQDADKDEHKCNKDVANVMNQGKICCKRSNEAPKKQTEVDVKLSGACCSGTKATHMKDEELALTKVLCNLKQAATFDKKCHVRVKELMEAQKMLKEQVQILEAREKEGVKLLKEADCMWLCMEDAYKKKVAESQERQQLLLKQLKEIETSATKWRKNKKDLEFQINNMTKARMEIVEKLNQKKNDIKIMDSENQNLTKRIESAKKDLANSTKSMGTAKEASDARMVNLTEEMVKIQKKTNEERTNMKKKENEGTQYVKEARTDLQNICKVLLQKKLENEDLRAERTAINEEMDLLVTTLSNCKDKCKNKEESVLAELKTLTNEIATFEAKCKKCHICTDTNDVRKLCTDCPKCLQERKCNVGEEDCTSDPTMDCVCMSVKQKFLDNVFDNMYTVLERQSRTQPGKALADAILNSLKRSTNGKLSPQTRRILQEFILSTVKKNLNLTIVGGAVKTRCEMDPDTYKQLMTCLRSVKAVKPPQADKGTPPRKEPCKRWGPSSECNCPKGPKNCICTRKAPPHPDDPRPCPQDKEDIGEQKICPYKDKKVCGPDCGMQGRSSRATRDIGNEIATWRPDPCSGPSCPYNKITRAAMAQCVLGNESMVKKESRKSTCTCRTTPLKSCHCHRDRRRQLREKNIAEVMGRYHVVPPIAKGYSYNSEHFKGDNNSSITNNRNKNNIIRKHITCNNMARNYNDDIQVILYPKFPKNQDDEITVAFDTFDTILNGGRVRRPNVNTSVEIKNQDITLRETSDIESKVCEAVNKLMKKVIVKSKDTKHVKANLVEYCDKYTSVQKWWRDSQKDVRFELPYAKDEFSLQANSTALPHNRQSVNSIACQFNNLESSSNFSSIQDIVSKEFKIAVENRGKFVTQSTVLTKTNSGTFTMELDEQIIESLQKVTNEDPILFVSFKKSYSGCLIVHFDNKNNSVANTQKVALRTTQSGTKFLEIHKNIIDILENSDKYNMKNIRYSSKSANTYEEDKFRGHYIAQDEKNKKFFLKDSYDAFNDQTNETDFKDILRKQCGCIILTHSSCQNCNNSLMKTDESEIIDFIYKDDETTNNVERYAAKKINGIPDVCMSTFTEQLQDYSFELQHLFEQGNVKITVQIKMNNELFNKFETVITRSLAGTIGVGIVQLSSLGHIPLDGIEYPVSLSKTMSNTYIVNLDQSSETFNAVLKKSISGNVMLLPTTPQTKNQSKKDAGQPEVKLYKLKVKNYDNCHVELPAVLKLTDSNNFNIVLDKEFESRYKKMVRNDFLSEQQRYVLLQKTPSAYVVDLNTDNHIHHENLNALLVKSKSGNIKIVVKGAIAECLGVTKTKRSPVSSAQVFKELLDKLHTASTNTKNQRKYKPKFVGQKSSSDTQLYERVKIKLQINKGFASDPSAILKKTDSGHYAVILNKESKKTFLKNLRSFLVSNPNGLVPITRTESGEIQLDLKRYGEEKGHYGLLKITSSGNVYVVVDAEAVTTMSSNSNMNSKRSNAVDTRSFNIGEFVNKEVYTTCNGKPVTGVCEISKCICEEIPFETLFWKNNTNGKNTEQVSQPTCWNRTDARTDKVCMKPTLKYNYKPTEHCCYVFDSVCSYHDNRYSHESNELLNNSAIYREAQQIKIMKYKHANNLEHPQVGKVLWDSLSYLPPQLPPFLRNVQYH</sequence>
<evidence type="ECO:0000256" key="1">
    <source>
        <dbReference type="SAM" id="Coils"/>
    </source>
</evidence>
<name>A0A8S1AK97_ARCPL</name>
<dbReference type="EMBL" id="CADEBC010000528">
    <property type="protein sequence ID" value="CAB3246829.1"/>
    <property type="molecule type" value="Genomic_DNA"/>
</dbReference>
<dbReference type="OrthoDB" id="7453798at2759"/>
<keyword evidence="3" id="KW-1185">Reference proteome</keyword>
<feature type="coiled-coil region" evidence="1">
    <location>
        <begin position="267"/>
        <end position="453"/>
    </location>
</feature>
<protein>
    <submittedName>
        <fullName evidence="2">Uncharacterized protein</fullName>
    </submittedName>
</protein>
<proteinExistence type="predicted"/>
<organism evidence="2 3">
    <name type="scientific">Arctia plantaginis</name>
    <name type="common">Wood tiger moth</name>
    <name type="synonym">Phalaena plantaginis</name>
    <dbReference type="NCBI Taxonomy" id="874455"/>
    <lineage>
        <taxon>Eukaryota</taxon>
        <taxon>Metazoa</taxon>
        <taxon>Ecdysozoa</taxon>
        <taxon>Arthropoda</taxon>
        <taxon>Hexapoda</taxon>
        <taxon>Insecta</taxon>
        <taxon>Pterygota</taxon>
        <taxon>Neoptera</taxon>
        <taxon>Endopterygota</taxon>
        <taxon>Lepidoptera</taxon>
        <taxon>Glossata</taxon>
        <taxon>Ditrysia</taxon>
        <taxon>Noctuoidea</taxon>
        <taxon>Erebidae</taxon>
        <taxon>Arctiinae</taxon>
        <taxon>Arctia</taxon>
    </lineage>
</organism>
<reference evidence="2 3" key="1">
    <citation type="submission" date="2020-04" db="EMBL/GenBank/DDBJ databases">
        <authorList>
            <person name="Wallbank WR R."/>
            <person name="Pardo Diaz C."/>
            <person name="Kozak K."/>
            <person name="Martin S."/>
            <person name="Jiggins C."/>
            <person name="Moest M."/>
            <person name="Warren A I."/>
            <person name="Byers J.R.P. K."/>
            <person name="Montejo-Kovacevich G."/>
            <person name="Yen C E."/>
        </authorList>
    </citation>
    <scope>NUCLEOTIDE SEQUENCE [LARGE SCALE GENOMIC DNA]</scope>
</reference>
<comment type="caution">
    <text evidence="2">The sequence shown here is derived from an EMBL/GenBank/DDBJ whole genome shotgun (WGS) entry which is preliminary data.</text>
</comment>
<evidence type="ECO:0000313" key="3">
    <source>
        <dbReference type="Proteomes" id="UP000494106"/>
    </source>
</evidence>